<dbReference type="Proteomes" id="UP000224567">
    <property type="component" value="Unassembled WGS sequence"/>
</dbReference>
<comment type="similarity">
    <text evidence="1">Belongs to the peptidase C48 family.</text>
</comment>
<feature type="domain" description="Ubiquitin-like protease family profile" evidence="5">
    <location>
        <begin position="290"/>
        <end position="482"/>
    </location>
</feature>
<name>A0A2G2VMJ1_CAPBA</name>
<evidence type="ECO:0000313" key="6">
    <source>
        <dbReference type="EMBL" id="PHT34183.1"/>
    </source>
</evidence>
<dbReference type="Pfam" id="PF02902">
    <property type="entry name" value="Peptidase_C48"/>
    <property type="match status" value="1"/>
</dbReference>
<dbReference type="InterPro" id="IPR003653">
    <property type="entry name" value="Peptidase_C48_C"/>
</dbReference>
<sequence>MTARLIIDWNKLVNDEPPVELVVDTKAPPTTAAAAGEENDELSELTVLELTRKINGIKSLLSSLGARLPDKGEKLKARLKKYEDEFERKLLLHSEKITSGKCGSLGRHHSGSIGAANDLGQRSPQSAPLLQSAFAVCVSNKLEEKARSKTASGFQNELRALNTCGRKRTLTGQSSPTRRLKTALPSRETPFKFPVKIDEQGFYSDGKRRDSSTFSPRYSEGSFSSLFTKKWKPSQAHSAFTSRHANDKDVVLVDEEIHDVVDSRQQAYHVVESTKTAKIYYPSREDPEAVEIHYSDMGSLAPEAYLSSTIMNFYIQYLQQRKSPADGERCEYHFFNTYFYNKLKKANFSKQNDKEDSFVKLRRWWKGVNIFEKAYIFIPIHEDAHWSLIIICIPDKEDQWGPIILHLDSLGFHCSSSLFGTIKKFLKEEWKFLRQEAVPGLPIADKIWENLLGRIDDKIIEVPQQRNDFDCGLFVLFFMERFIIEFKERLKKEDLTKFGSKWFRPKEASGMRLIIRDILEEKFKNSIDE</sequence>
<protein>
    <recommendedName>
        <fullName evidence="5">Ubiquitin-like protease family profile domain-containing protein</fullName>
    </recommendedName>
</protein>
<dbReference type="GO" id="GO:0006508">
    <property type="term" value="P:proteolysis"/>
    <property type="evidence" value="ECO:0007669"/>
    <property type="project" value="UniProtKB-KW"/>
</dbReference>
<dbReference type="PANTHER" id="PTHR46915:SF13">
    <property type="entry name" value="UBIQUITIN-LIKE PROTEASE FAMILY PROFILE DOMAIN-CONTAINING PROTEIN"/>
    <property type="match status" value="1"/>
</dbReference>
<dbReference type="SUPFAM" id="SSF54001">
    <property type="entry name" value="Cysteine proteinases"/>
    <property type="match status" value="1"/>
</dbReference>
<dbReference type="STRING" id="33114.A0A2G2VMJ1"/>
<dbReference type="InterPro" id="IPR038765">
    <property type="entry name" value="Papain-like_cys_pep_sf"/>
</dbReference>
<dbReference type="PROSITE" id="PS50600">
    <property type="entry name" value="ULP_PROTEASE"/>
    <property type="match status" value="1"/>
</dbReference>
<gene>
    <name evidence="6" type="ORF">CQW23_25983</name>
</gene>
<evidence type="ECO:0000256" key="3">
    <source>
        <dbReference type="ARBA" id="ARBA00022801"/>
    </source>
</evidence>
<dbReference type="AlphaFoldDB" id="A0A2G2VMJ1"/>
<reference evidence="7" key="2">
    <citation type="journal article" date="2017" name="J. Anim. Genet.">
        <title>Multiple reference genome sequences of hot pepper reveal the massive evolution of plant disease resistance genes by retroduplication.</title>
        <authorList>
            <person name="Kim S."/>
            <person name="Park J."/>
            <person name="Yeom S.-I."/>
            <person name="Kim Y.-M."/>
            <person name="Seo E."/>
            <person name="Kim K.-T."/>
            <person name="Kim M.-S."/>
            <person name="Lee J.M."/>
            <person name="Cheong K."/>
            <person name="Shin H.-S."/>
            <person name="Kim S.-B."/>
            <person name="Han K."/>
            <person name="Lee J."/>
            <person name="Park M."/>
            <person name="Lee H.-A."/>
            <person name="Lee H.-Y."/>
            <person name="Lee Y."/>
            <person name="Oh S."/>
            <person name="Lee J.H."/>
            <person name="Choi E."/>
            <person name="Choi E."/>
            <person name="Lee S.E."/>
            <person name="Jeon J."/>
            <person name="Kim H."/>
            <person name="Choi G."/>
            <person name="Song H."/>
            <person name="Lee J."/>
            <person name="Lee S.-C."/>
            <person name="Kwon J.-K."/>
            <person name="Lee H.-Y."/>
            <person name="Koo N."/>
            <person name="Hong Y."/>
            <person name="Kim R.W."/>
            <person name="Kang W.-H."/>
            <person name="Huh J.H."/>
            <person name="Kang B.-C."/>
            <person name="Yang T.-J."/>
            <person name="Lee Y.-H."/>
            <person name="Bennetzen J.L."/>
            <person name="Choi D."/>
        </authorList>
    </citation>
    <scope>NUCLEOTIDE SEQUENCE [LARGE SCALE GENOMIC DNA]</scope>
    <source>
        <strain evidence="7">cv. PBC81</strain>
    </source>
</reference>
<dbReference type="Gene3D" id="3.30.310.130">
    <property type="entry name" value="Ubiquitin-related"/>
    <property type="match status" value="1"/>
</dbReference>
<keyword evidence="2" id="KW-0645">Protease</keyword>
<organism evidence="6 7">
    <name type="scientific">Capsicum baccatum</name>
    <name type="common">Peruvian pepper</name>
    <dbReference type="NCBI Taxonomy" id="33114"/>
    <lineage>
        <taxon>Eukaryota</taxon>
        <taxon>Viridiplantae</taxon>
        <taxon>Streptophyta</taxon>
        <taxon>Embryophyta</taxon>
        <taxon>Tracheophyta</taxon>
        <taxon>Spermatophyta</taxon>
        <taxon>Magnoliopsida</taxon>
        <taxon>eudicotyledons</taxon>
        <taxon>Gunneridae</taxon>
        <taxon>Pentapetalae</taxon>
        <taxon>asterids</taxon>
        <taxon>lamiids</taxon>
        <taxon>Solanales</taxon>
        <taxon>Solanaceae</taxon>
        <taxon>Solanoideae</taxon>
        <taxon>Capsiceae</taxon>
        <taxon>Capsicum</taxon>
    </lineage>
</organism>
<evidence type="ECO:0000256" key="4">
    <source>
        <dbReference type="ARBA" id="ARBA00022807"/>
    </source>
</evidence>
<evidence type="ECO:0000259" key="5">
    <source>
        <dbReference type="PROSITE" id="PS50600"/>
    </source>
</evidence>
<reference evidence="6 7" key="1">
    <citation type="journal article" date="2017" name="Genome Biol.">
        <title>New reference genome sequences of hot pepper reveal the massive evolution of plant disease-resistance genes by retroduplication.</title>
        <authorList>
            <person name="Kim S."/>
            <person name="Park J."/>
            <person name="Yeom S.I."/>
            <person name="Kim Y.M."/>
            <person name="Seo E."/>
            <person name="Kim K.T."/>
            <person name="Kim M.S."/>
            <person name="Lee J.M."/>
            <person name="Cheong K."/>
            <person name="Shin H.S."/>
            <person name="Kim S.B."/>
            <person name="Han K."/>
            <person name="Lee J."/>
            <person name="Park M."/>
            <person name="Lee H.A."/>
            <person name="Lee H.Y."/>
            <person name="Lee Y."/>
            <person name="Oh S."/>
            <person name="Lee J.H."/>
            <person name="Choi E."/>
            <person name="Choi E."/>
            <person name="Lee S.E."/>
            <person name="Jeon J."/>
            <person name="Kim H."/>
            <person name="Choi G."/>
            <person name="Song H."/>
            <person name="Lee J."/>
            <person name="Lee S.C."/>
            <person name="Kwon J.K."/>
            <person name="Lee H.Y."/>
            <person name="Koo N."/>
            <person name="Hong Y."/>
            <person name="Kim R.W."/>
            <person name="Kang W.H."/>
            <person name="Huh J.H."/>
            <person name="Kang B.C."/>
            <person name="Yang T.J."/>
            <person name="Lee Y.H."/>
            <person name="Bennetzen J.L."/>
            <person name="Choi D."/>
        </authorList>
    </citation>
    <scope>NUCLEOTIDE SEQUENCE [LARGE SCALE GENOMIC DNA]</scope>
    <source>
        <strain evidence="7">cv. PBC81</strain>
    </source>
</reference>
<comment type="caution">
    <text evidence="6">The sequence shown here is derived from an EMBL/GenBank/DDBJ whole genome shotgun (WGS) entry which is preliminary data.</text>
</comment>
<keyword evidence="3" id="KW-0378">Hydrolase</keyword>
<dbReference type="GO" id="GO:0008234">
    <property type="term" value="F:cysteine-type peptidase activity"/>
    <property type="evidence" value="ECO:0007669"/>
    <property type="project" value="UniProtKB-KW"/>
</dbReference>
<dbReference type="GO" id="GO:0016926">
    <property type="term" value="P:protein desumoylation"/>
    <property type="evidence" value="ECO:0007669"/>
    <property type="project" value="UniProtKB-ARBA"/>
</dbReference>
<keyword evidence="4" id="KW-0788">Thiol protease</keyword>
<evidence type="ECO:0000313" key="7">
    <source>
        <dbReference type="Proteomes" id="UP000224567"/>
    </source>
</evidence>
<keyword evidence="7" id="KW-1185">Reference proteome</keyword>
<dbReference type="Gene3D" id="1.10.418.20">
    <property type="match status" value="1"/>
</dbReference>
<evidence type="ECO:0000256" key="1">
    <source>
        <dbReference type="ARBA" id="ARBA00005234"/>
    </source>
</evidence>
<proteinExistence type="inferred from homology"/>
<accession>A0A2G2VMJ1</accession>
<evidence type="ECO:0000256" key="2">
    <source>
        <dbReference type="ARBA" id="ARBA00022670"/>
    </source>
</evidence>
<dbReference type="EMBL" id="MLFT02000011">
    <property type="protein sequence ID" value="PHT34183.1"/>
    <property type="molecule type" value="Genomic_DNA"/>
</dbReference>
<dbReference type="OrthoDB" id="442460at2759"/>
<dbReference type="PANTHER" id="PTHR46915">
    <property type="entry name" value="UBIQUITIN-LIKE PROTEASE 4-RELATED"/>
    <property type="match status" value="1"/>
</dbReference>